<dbReference type="GO" id="GO:0006654">
    <property type="term" value="P:phosphatidic acid biosynthetic process"/>
    <property type="evidence" value="ECO:0007669"/>
    <property type="project" value="TreeGrafter"/>
</dbReference>
<dbReference type="PANTHER" id="PTHR10434:SF11">
    <property type="entry name" value="1-ACYL-SN-GLYCEROL-3-PHOSPHATE ACYLTRANSFERASE"/>
    <property type="match status" value="1"/>
</dbReference>
<dbReference type="SMART" id="SM00563">
    <property type="entry name" value="PlsC"/>
    <property type="match status" value="1"/>
</dbReference>
<dbReference type="RefSeq" id="WP_406694172.1">
    <property type="nucleotide sequence ID" value="NZ_CP155447.1"/>
</dbReference>
<evidence type="ECO:0000259" key="4">
    <source>
        <dbReference type="SMART" id="SM00563"/>
    </source>
</evidence>
<accession>A0AAU7C887</accession>
<organism evidence="5">
    <name type="scientific">Singulisphaera sp. Ch08</name>
    <dbReference type="NCBI Taxonomy" id="3120278"/>
    <lineage>
        <taxon>Bacteria</taxon>
        <taxon>Pseudomonadati</taxon>
        <taxon>Planctomycetota</taxon>
        <taxon>Planctomycetia</taxon>
        <taxon>Isosphaerales</taxon>
        <taxon>Isosphaeraceae</taxon>
        <taxon>Singulisphaera</taxon>
    </lineage>
</organism>
<keyword evidence="3 5" id="KW-0012">Acyltransferase</keyword>
<evidence type="ECO:0000256" key="1">
    <source>
        <dbReference type="ARBA" id="ARBA00005189"/>
    </source>
</evidence>
<name>A0AAU7C887_9BACT</name>
<proteinExistence type="predicted"/>
<dbReference type="InterPro" id="IPR002123">
    <property type="entry name" value="Plipid/glycerol_acylTrfase"/>
</dbReference>
<dbReference type="Pfam" id="PF01553">
    <property type="entry name" value="Acyltransferase"/>
    <property type="match status" value="1"/>
</dbReference>
<dbReference type="EMBL" id="CP155447">
    <property type="protein sequence ID" value="XBH01461.1"/>
    <property type="molecule type" value="Genomic_DNA"/>
</dbReference>
<reference evidence="5" key="1">
    <citation type="submission" date="2024-05" db="EMBL/GenBank/DDBJ databases">
        <title>Planctomycetes of the genus Singulisphaera possess chitinolytic capabilities.</title>
        <authorList>
            <person name="Ivanova A."/>
        </authorList>
    </citation>
    <scope>NUCLEOTIDE SEQUENCE</scope>
    <source>
        <strain evidence="5">Ch08T</strain>
    </source>
</reference>
<sequence>MDSWNYKPASDLELPPVEQARSLKRESGLASDFWHHVCHHLSRVYFRLYHRMKVEGTENLPKEPPFILIANHSSHLDALALASAMPRRLCGRVFPVAAGDVFFETPVTSIASALILNALPMWRKRCGPHALAELRSRLINEPCGFILFPEGTRSRDGQMQSFKAGLGMLTAGTAVPIIPCHLTKTFEAFPPGARFPRPSHVSLKIGSPLHFDAVPNAREGWQQVVAESEAAVRRLADPVNTV</sequence>
<protein>
    <submittedName>
        <fullName evidence="5">Lysophospholipid acyltransferase family protein</fullName>
    </submittedName>
</protein>
<keyword evidence="2" id="KW-0808">Transferase</keyword>
<evidence type="ECO:0000313" key="5">
    <source>
        <dbReference type="EMBL" id="XBH01461.1"/>
    </source>
</evidence>
<comment type="pathway">
    <text evidence="1">Lipid metabolism.</text>
</comment>
<evidence type="ECO:0000256" key="2">
    <source>
        <dbReference type="ARBA" id="ARBA00022679"/>
    </source>
</evidence>
<dbReference type="SUPFAM" id="SSF69593">
    <property type="entry name" value="Glycerol-3-phosphate (1)-acyltransferase"/>
    <property type="match status" value="1"/>
</dbReference>
<evidence type="ECO:0000256" key="3">
    <source>
        <dbReference type="ARBA" id="ARBA00023315"/>
    </source>
</evidence>
<gene>
    <name evidence="5" type="ORF">V5E97_24270</name>
</gene>
<feature type="domain" description="Phospholipid/glycerol acyltransferase" evidence="4">
    <location>
        <begin position="66"/>
        <end position="185"/>
    </location>
</feature>
<dbReference type="PANTHER" id="PTHR10434">
    <property type="entry name" value="1-ACYL-SN-GLYCEROL-3-PHOSPHATE ACYLTRANSFERASE"/>
    <property type="match status" value="1"/>
</dbReference>
<dbReference type="CDD" id="cd07989">
    <property type="entry name" value="LPLAT_AGPAT-like"/>
    <property type="match status" value="1"/>
</dbReference>
<dbReference type="GO" id="GO:0003841">
    <property type="term" value="F:1-acylglycerol-3-phosphate O-acyltransferase activity"/>
    <property type="evidence" value="ECO:0007669"/>
    <property type="project" value="TreeGrafter"/>
</dbReference>
<dbReference type="AlphaFoldDB" id="A0AAU7C887"/>